<evidence type="ECO:0000313" key="2">
    <source>
        <dbReference type="EMBL" id="OAG12941.1"/>
    </source>
</evidence>
<feature type="region of interest" description="Disordered" evidence="1">
    <location>
        <begin position="178"/>
        <end position="202"/>
    </location>
</feature>
<organism evidence="2 3">
    <name type="scientific">Paraphaeosphaeria sporulosa</name>
    <dbReference type="NCBI Taxonomy" id="1460663"/>
    <lineage>
        <taxon>Eukaryota</taxon>
        <taxon>Fungi</taxon>
        <taxon>Dikarya</taxon>
        <taxon>Ascomycota</taxon>
        <taxon>Pezizomycotina</taxon>
        <taxon>Dothideomycetes</taxon>
        <taxon>Pleosporomycetidae</taxon>
        <taxon>Pleosporales</taxon>
        <taxon>Massarineae</taxon>
        <taxon>Didymosphaeriaceae</taxon>
        <taxon>Paraphaeosphaeria</taxon>
    </lineage>
</organism>
<dbReference type="Proteomes" id="UP000077069">
    <property type="component" value="Unassembled WGS sequence"/>
</dbReference>
<dbReference type="Gene3D" id="3.50.50.60">
    <property type="entry name" value="FAD/NAD(P)-binding domain"/>
    <property type="match status" value="1"/>
</dbReference>
<dbReference type="PANTHER" id="PTHR47469">
    <property type="entry name" value="MONOOXYGENASE-LIKE"/>
    <property type="match status" value="1"/>
</dbReference>
<dbReference type="InParanoid" id="A0A177D0I1"/>
<accession>A0A177D0I1</accession>
<dbReference type="InterPro" id="IPR036188">
    <property type="entry name" value="FAD/NAD-bd_sf"/>
</dbReference>
<dbReference type="GeneID" id="28763405"/>
<name>A0A177D0I1_9PLEO</name>
<evidence type="ECO:0008006" key="4">
    <source>
        <dbReference type="Google" id="ProtNLM"/>
    </source>
</evidence>
<dbReference type="PANTHER" id="PTHR47469:SF2">
    <property type="entry name" value="OS06G0597600 PROTEIN"/>
    <property type="match status" value="1"/>
</dbReference>
<dbReference type="InterPro" id="IPR053212">
    <property type="entry name" value="DHP_3-monooxygenase"/>
</dbReference>
<sequence>MAWRQKHSMRSFVIVLQCCEHSELQAEAAGLSIGSHAQKFVNKYLDVERSLKAVSGTRSQILSLPGTVVMEVPLAFEVVTSLWGLVFERLIADSVGGDGSGCAGVYGTGVRVTQLEYEGRGTTVRVACKNNIDETETTIEAALLLTGADGGRSTIRHQLLPFIHSEYAGHPSNFIGSESEELQSSGDSCENSSDENNNDDISKSEVTPLLLEAREINVPYVDLQNLPERVQNDALQRTDVGHLKDKPVPKIPPNACKECDTASKQENPQAA</sequence>
<reference evidence="2 3" key="1">
    <citation type="submission" date="2016-05" db="EMBL/GenBank/DDBJ databases">
        <title>Comparative analysis of secretome profiles of manganese(II)-oxidizing ascomycete fungi.</title>
        <authorList>
            <consortium name="DOE Joint Genome Institute"/>
            <person name="Zeiner C.A."/>
            <person name="Purvine S.O."/>
            <person name="Zink E.M."/>
            <person name="Wu S."/>
            <person name="Pasa-Tolic L."/>
            <person name="Chaput D.L."/>
            <person name="Haridas S."/>
            <person name="Grigoriev I.V."/>
            <person name="Santelli C.M."/>
            <person name="Hansel C.M."/>
        </authorList>
    </citation>
    <scope>NUCLEOTIDE SEQUENCE [LARGE SCALE GENOMIC DNA]</scope>
    <source>
        <strain evidence="2 3">AP3s5-JAC2a</strain>
    </source>
</reference>
<feature type="region of interest" description="Disordered" evidence="1">
    <location>
        <begin position="232"/>
        <end position="271"/>
    </location>
</feature>
<protein>
    <recommendedName>
        <fullName evidence="4">FAD-binding domain-containing protein</fullName>
    </recommendedName>
</protein>
<evidence type="ECO:0000256" key="1">
    <source>
        <dbReference type="SAM" id="MobiDB-lite"/>
    </source>
</evidence>
<dbReference type="AlphaFoldDB" id="A0A177D0I1"/>
<evidence type="ECO:0000313" key="3">
    <source>
        <dbReference type="Proteomes" id="UP000077069"/>
    </source>
</evidence>
<keyword evidence="3" id="KW-1185">Reference proteome</keyword>
<gene>
    <name evidence="2" type="ORF">CC84DRAFT_1171581</name>
</gene>
<dbReference type="RefSeq" id="XP_018043306.1">
    <property type="nucleotide sequence ID" value="XM_018179919.1"/>
</dbReference>
<feature type="compositionally biased region" description="Basic and acidic residues" evidence="1">
    <location>
        <begin position="239"/>
        <end position="248"/>
    </location>
</feature>
<proteinExistence type="predicted"/>
<dbReference type="EMBL" id="KV441548">
    <property type="protein sequence ID" value="OAG12941.1"/>
    <property type="molecule type" value="Genomic_DNA"/>
</dbReference>